<evidence type="ECO:0000256" key="14">
    <source>
        <dbReference type="ARBA" id="ARBA00023136"/>
    </source>
</evidence>
<feature type="domain" description="Protein kinase" evidence="21">
    <location>
        <begin position="1292"/>
        <end position="1579"/>
    </location>
</feature>
<comment type="catalytic activity">
    <reaction evidence="17">
        <text>L-threonyl-[protein] + ATP = O-phospho-L-threonyl-[protein] + ADP + H(+)</text>
        <dbReference type="Rhea" id="RHEA:46608"/>
        <dbReference type="Rhea" id="RHEA-COMP:11060"/>
        <dbReference type="Rhea" id="RHEA-COMP:11605"/>
        <dbReference type="ChEBI" id="CHEBI:15378"/>
        <dbReference type="ChEBI" id="CHEBI:30013"/>
        <dbReference type="ChEBI" id="CHEBI:30616"/>
        <dbReference type="ChEBI" id="CHEBI:61977"/>
        <dbReference type="ChEBI" id="CHEBI:456216"/>
        <dbReference type="EC" id="2.7.11.1"/>
    </reaction>
</comment>
<feature type="domain" description="Protein kinase" evidence="21">
    <location>
        <begin position="612"/>
        <end position="887"/>
    </location>
</feature>
<keyword evidence="14 20" id="KW-0472">Membrane</keyword>
<feature type="transmembrane region" description="Helical" evidence="20">
    <location>
        <begin position="1227"/>
        <end position="1253"/>
    </location>
</feature>
<keyword evidence="23" id="KW-1185">Reference proteome</keyword>
<dbReference type="PROSITE" id="PS00107">
    <property type="entry name" value="PROTEIN_KINASE_ATP"/>
    <property type="match status" value="2"/>
</dbReference>
<dbReference type="Pfam" id="PF13855">
    <property type="entry name" value="LRR_8"/>
    <property type="match status" value="2"/>
</dbReference>
<keyword evidence="7 20" id="KW-0812">Transmembrane</keyword>
<evidence type="ECO:0000256" key="15">
    <source>
        <dbReference type="ARBA" id="ARBA00023170"/>
    </source>
</evidence>
<keyword evidence="16" id="KW-0325">Glycoprotein</keyword>
<dbReference type="EMBL" id="JACGCM010002344">
    <property type="protein sequence ID" value="KAF6140965.1"/>
    <property type="molecule type" value="Genomic_DNA"/>
</dbReference>
<evidence type="ECO:0000259" key="21">
    <source>
        <dbReference type="PROSITE" id="PS50011"/>
    </source>
</evidence>
<evidence type="ECO:0000256" key="8">
    <source>
        <dbReference type="ARBA" id="ARBA00022729"/>
    </source>
</evidence>
<dbReference type="Gene3D" id="1.10.510.10">
    <property type="entry name" value="Transferase(Phosphotransferase) domain 1"/>
    <property type="match status" value="2"/>
</dbReference>
<dbReference type="InterPro" id="IPR001611">
    <property type="entry name" value="Leu-rich_rpt"/>
</dbReference>
<dbReference type="InterPro" id="IPR011009">
    <property type="entry name" value="Kinase-like_dom_sf"/>
</dbReference>
<evidence type="ECO:0000256" key="20">
    <source>
        <dbReference type="SAM" id="Phobius"/>
    </source>
</evidence>
<evidence type="ECO:0000313" key="22">
    <source>
        <dbReference type="EMBL" id="KAF6140965.1"/>
    </source>
</evidence>
<dbReference type="InterPro" id="IPR008266">
    <property type="entry name" value="Tyr_kinase_AS"/>
</dbReference>
<dbReference type="SUPFAM" id="SSF52058">
    <property type="entry name" value="L domain-like"/>
    <property type="match status" value="2"/>
</dbReference>
<evidence type="ECO:0000256" key="2">
    <source>
        <dbReference type="ARBA" id="ARBA00012513"/>
    </source>
</evidence>
<dbReference type="Pfam" id="PF00560">
    <property type="entry name" value="LRR_1"/>
    <property type="match status" value="8"/>
</dbReference>
<keyword evidence="15" id="KW-0675">Receptor</keyword>
<keyword evidence="10 19" id="KW-0547">Nucleotide-binding</keyword>
<dbReference type="EC" id="2.7.11.1" evidence="2"/>
<organism evidence="22 23">
    <name type="scientific">Kingdonia uniflora</name>
    <dbReference type="NCBI Taxonomy" id="39325"/>
    <lineage>
        <taxon>Eukaryota</taxon>
        <taxon>Viridiplantae</taxon>
        <taxon>Streptophyta</taxon>
        <taxon>Embryophyta</taxon>
        <taxon>Tracheophyta</taxon>
        <taxon>Spermatophyta</taxon>
        <taxon>Magnoliopsida</taxon>
        <taxon>Ranunculales</taxon>
        <taxon>Circaeasteraceae</taxon>
        <taxon>Kingdonia</taxon>
    </lineage>
</organism>
<dbReference type="InterPro" id="IPR017441">
    <property type="entry name" value="Protein_kinase_ATP_BS"/>
</dbReference>
<name>A0A7J7LEA9_9MAGN</name>
<dbReference type="FunFam" id="1.10.510.10:FF:000445">
    <property type="entry name" value="MDIS1-interacting receptor like kinase 2"/>
    <property type="match status" value="2"/>
</dbReference>
<dbReference type="InterPro" id="IPR055414">
    <property type="entry name" value="LRR_R13L4/SHOC2-like"/>
</dbReference>
<evidence type="ECO:0000313" key="23">
    <source>
        <dbReference type="Proteomes" id="UP000541444"/>
    </source>
</evidence>
<keyword evidence="5" id="KW-0433">Leucine-rich repeat</keyword>
<dbReference type="FunFam" id="3.80.10.10:FF:000400">
    <property type="entry name" value="Nuclear pore complex protein NUP107"/>
    <property type="match status" value="1"/>
</dbReference>
<evidence type="ECO:0000256" key="3">
    <source>
        <dbReference type="ARBA" id="ARBA00022527"/>
    </source>
</evidence>
<comment type="subcellular location">
    <subcellularLocation>
        <location evidence="1">Membrane</location>
        <topology evidence="1">Single-pass type I membrane protein</topology>
    </subcellularLocation>
</comment>
<accession>A0A7J7LEA9</accession>
<evidence type="ECO:0000256" key="9">
    <source>
        <dbReference type="ARBA" id="ARBA00022737"/>
    </source>
</evidence>
<dbReference type="GO" id="GO:0016020">
    <property type="term" value="C:membrane"/>
    <property type="evidence" value="ECO:0007669"/>
    <property type="project" value="UniProtKB-SubCell"/>
</dbReference>
<dbReference type="Proteomes" id="UP000541444">
    <property type="component" value="Unassembled WGS sequence"/>
</dbReference>
<reference evidence="22 23" key="1">
    <citation type="journal article" date="2020" name="IScience">
        <title>Genome Sequencing of the Endangered Kingdonia uniflora (Circaeasteraceae, Ranunculales) Reveals Potential Mechanisms of Evolutionary Specialization.</title>
        <authorList>
            <person name="Sun Y."/>
            <person name="Deng T."/>
            <person name="Zhang A."/>
            <person name="Moore M.J."/>
            <person name="Landis J.B."/>
            <person name="Lin N."/>
            <person name="Zhang H."/>
            <person name="Zhang X."/>
            <person name="Huang J."/>
            <person name="Zhang X."/>
            <person name="Sun H."/>
            <person name="Wang H."/>
        </authorList>
    </citation>
    <scope>NUCLEOTIDE SEQUENCE [LARGE SCALE GENOMIC DNA]</scope>
    <source>
        <strain evidence="22">TB1705</strain>
        <tissue evidence="22">Leaf</tissue>
    </source>
</reference>
<dbReference type="FunFam" id="3.80.10.10:FF:000177">
    <property type="entry name" value="Leucine-rich repeat receptor-like serine/threonine-protein kinase At1g17230"/>
    <property type="match status" value="1"/>
</dbReference>
<feature type="binding site" evidence="19">
    <location>
        <position position="641"/>
    </location>
    <ligand>
        <name>ATP</name>
        <dbReference type="ChEBI" id="CHEBI:30616"/>
    </ligand>
</feature>
<dbReference type="OrthoDB" id="676979at2759"/>
<evidence type="ECO:0000256" key="1">
    <source>
        <dbReference type="ARBA" id="ARBA00004479"/>
    </source>
</evidence>
<dbReference type="Pfam" id="PF23598">
    <property type="entry name" value="LRR_14"/>
    <property type="match status" value="1"/>
</dbReference>
<dbReference type="InterPro" id="IPR051420">
    <property type="entry name" value="Ser_Thr_Kinases_DiverseReg"/>
</dbReference>
<evidence type="ECO:0000256" key="13">
    <source>
        <dbReference type="ARBA" id="ARBA00022989"/>
    </source>
</evidence>
<keyword evidence="6" id="KW-0808">Transferase</keyword>
<dbReference type="Gene3D" id="3.80.10.10">
    <property type="entry name" value="Ribonuclease Inhibitor"/>
    <property type="match status" value="4"/>
</dbReference>
<protein>
    <recommendedName>
        <fullName evidence="2">non-specific serine/threonine protein kinase</fullName>
        <ecNumber evidence="2">2.7.11.1</ecNumber>
    </recommendedName>
</protein>
<dbReference type="InterPro" id="IPR003591">
    <property type="entry name" value="Leu-rich_rpt_typical-subtyp"/>
</dbReference>
<dbReference type="GO" id="GO:0004674">
    <property type="term" value="F:protein serine/threonine kinase activity"/>
    <property type="evidence" value="ECO:0007669"/>
    <property type="project" value="UniProtKB-KW"/>
</dbReference>
<keyword evidence="13 20" id="KW-1133">Transmembrane helix</keyword>
<keyword evidence="4" id="KW-0597">Phosphoprotein</keyword>
<evidence type="ECO:0000256" key="5">
    <source>
        <dbReference type="ARBA" id="ARBA00022614"/>
    </source>
</evidence>
<dbReference type="SUPFAM" id="SSF56112">
    <property type="entry name" value="Protein kinase-like (PK-like)"/>
    <property type="match status" value="2"/>
</dbReference>
<dbReference type="InterPro" id="IPR000719">
    <property type="entry name" value="Prot_kinase_dom"/>
</dbReference>
<dbReference type="Pfam" id="PF08263">
    <property type="entry name" value="LRRNT_2"/>
    <property type="match status" value="1"/>
</dbReference>
<dbReference type="PROSITE" id="PS51450">
    <property type="entry name" value="LRR"/>
    <property type="match status" value="1"/>
</dbReference>
<dbReference type="GO" id="GO:0005524">
    <property type="term" value="F:ATP binding"/>
    <property type="evidence" value="ECO:0007669"/>
    <property type="project" value="UniProtKB-UniRule"/>
</dbReference>
<proteinExistence type="predicted"/>
<dbReference type="PROSITE" id="PS50011">
    <property type="entry name" value="PROTEIN_KINASE_DOM"/>
    <property type="match status" value="2"/>
</dbReference>
<evidence type="ECO:0000256" key="7">
    <source>
        <dbReference type="ARBA" id="ARBA00022692"/>
    </source>
</evidence>
<dbReference type="FunFam" id="3.80.10.10:FF:000233">
    <property type="entry name" value="Leucine-rich repeat receptor-like protein kinase TDR"/>
    <property type="match status" value="1"/>
</dbReference>
<dbReference type="GO" id="GO:0009791">
    <property type="term" value="P:post-embryonic development"/>
    <property type="evidence" value="ECO:0007669"/>
    <property type="project" value="UniProtKB-ARBA"/>
</dbReference>
<comment type="catalytic activity">
    <reaction evidence="18">
        <text>L-seryl-[protein] + ATP = O-phospho-L-seryl-[protein] + ADP + H(+)</text>
        <dbReference type="Rhea" id="RHEA:17989"/>
        <dbReference type="Rhea" id="RHEA-COMP:9863"/>
        <dbReference type="Rhea" id="RHEA-COMP:11604"/>
        <dbReference type="ChEBI" id="CHEBI:15378"/>
        <dbReference type="ChEBI" id="CHEBI:29999"/>
        <dbReference type="ChEBI" id="CHEBI:30616"/>
        <dbReference type="ChEBI" id="CHEBI:83421"/>
        <dbReference type="ChEBI" id="CHEBI:456216"/>
        <dbReference type="EC" id="2.7.11.1"/>
    </reaction>
</comment>
<feature type="transmembrane region" description="Helical" evidence="20">
    <location>
        <begin position="547"/>
        <end position="572"/>
    </location>
</feature>
<feature type="binding site" evidence="19">
    <location>
        <position position="1321"/>
    </location>
    <ligand>
        <name>ATP</name>
        <dbReference type="ChEBI" id="CHEBI:30616"/>
    </ligand>
</feature>
<evidence type="ECO:0000256" key="6">
    <source>
        <dbReference type="ARBA" id="ARBA00022679"/>
    </source>
</evidence>
<comment type="caution">
    <text evidence="22">The sequence shown here is derived from an EMBL/GenBank/DDBJ whole genome shotgun (WGS) entry which is preliminary data.</text>
</comment>
<evidence type="ECO:0000256" key="17">
    <source>
        <dbReference type="ARBA" id="ARBA00047899"/>
    </source>
</evidence>
<evidence type="ECO:0000256" key="12">
    <source>
        <dbReference type="ARBA" id="ARBA00022840"/>
    </source>
</evidence>
<sequence>METEALLKWKASLLNDSPSLLPTWTISNSSSYFNKTTTPCTWFGISCNNVGNIVKLNVSTLGLQGTLLNFKFSSFPNLTTLDLSSNALFGTIPAHIANLSQITSLIFSNNTLSGEIPREIGLLTNLVSLIIDQNQLYGPIPSTVGNLTKLHGLGLWDNQLNGSIPPEIGNLTSLSRLSFAGNTLSGTIPASLGNLRDLTTLYLFENQLSGSIPPHIGNFKNLKFLHLFDNTFSGNLPQNLCRGGSLEKFTAAFNNFTGPIPKGLKNCSSLVRVRLDRNQLADNISEAFGVYPNLDYMDLSHNNLYGELSRTWGECHNLTYLSLSSNDISGSIPPELGESTQLRKLDLSDNHLVGEIPKELMKLNFLIYLNLSHNELSGQLLREIGNLSELDRLDISSNNLSGPIPGEVGKCSNLLYLSLSCNIFNGSIPTQIGDLISLTILLDLSHNELTGGTPSKIGSLRKLENLNLSHNMLSGYIPSSFEEMESLLSIDVSYNQLEGRIPTNKAFQNLSFDAFKNNKDLCGNVSGLQACDSSGTSKSNAMDKHKVVIIIILPLLGVFFLIFASAGVFFIFNRKKMDVKEDQEEIQKDLFCVWNYDGNIVYEDIIEATENFSPEHCIGTGGYGSVYKAELSTGQVVAVKKLHPLEEGAGPGSKAFLDEISALSEVRHRNIVRLYGFCSHARHSFIISEYLERGNLSKVLSDIEEAVKLDWVIRINIIKGLANAFSYLHHDCSPPIVHRDISSSNILLDLEYEARVSDFGTARLLKPDSSNWTELAGTYGYIAPELAYTMRVTEKCDMYSFGVLTLEVLIGIHPGELLFSLTSSSSPTGQNVLLKDILDGCLSPPTLHASHELFTIAKLAFLCLDANPESRPTMKHLDSIEKLNALLTACSAIGVKTSPAIIDGLGIILLFSWYHEVKSVMYELESWSRKFVGARGTSMLRMNLLRRFELVMIPGVRTGYDTRRLKLVIFEVLKMNPSTLLNFKFSSFPNLITLDLSSNALFGTIPASLGNLSDLTTLYLFRNQLSGSIPPEIGNLKSLDDVGINTNNLSGTIPASLGQLPRKIRSLSELNHLHISSNNLSGPLPKEVGICSKLLYLDLSNNGFNGSIPSQIGDLISLGILLDLSHNALTGGIPSEIGSLRNLENLHLSHNMLSGHIPFSFEEMKSLLSIDVSYNQLEGSIPTSKAFQNLLFDAFKNNKDLCGNVSGLQACDSSGTSKSNAMDKYKVVIIIILSVLGVFFLILASDGVFFIFYRKKIDVKEDQEEIQRDLFCVWKYDGNVVYEDIIEATKNFSPEYCIGRGGYGSVYKAELLTGQVVAVKKLHPLEDGVGPGSKAFLDEISALSEVRHRNIVRLYGFCSHARHSFILSEYLERGNLSKVLSDTEEAVKLDWVIRVNIIKGLANAFSYLHHDCSPPIVHRDISSSNILLDLEYEARVSDFGTARLLKLDSSNWTELAGTYGYVAPELAYTMRVTEKCDMYSFGVLTLEVLIGKHPSELISSLTSSSSPTSPTGQNVLLKDILDGRLSPPTLHASHELFTIAKLAFSSLDTNPESRPIMKHVSQELSKAKALDLELFHTMTLGQLMHR</sequence>
<evidence type="ECO:0000256" key="4">
    <source>
        <dbReference type="ARBA" id="ARBA00022553"/>
    </source>
</evidence>
<evidence type="ECO:0000256" key="11">
    <source>
        <dbReference type="ARBA" id="ARBA00022777"/>
    </source>
</evidence>
<dbReference type="InterPro" id="IPR013210">
    <property type="entry name" value="LRR_N_plant-typ"/>
</dbReference>
<keyword evidence="9" id="KW-0677">Repeat</keyword>
<evidence type="ECO:0000256" key="10">
    <source>
        <dbReference type="ARBA" id="ARBA00022741"/>
    </source>
</evidence>
<evidence type="ECO:0000256" key="16">
    <source>
        <dbReference type="ARBA" id="ARBA00023180"/>
    </source>
</evidence>
<dbReference type="Pfam" id="PF00069">
    <property type="entry name" value="Pkinase"/>
    <property type="match status" value="2"/>
</dbReference>
<dbReference type="PROSITE" id="PS00109">
    <property type="entry name" value="PROTEIN_KINASE_TYR"/>
    <property type="match status" value="2"/>
</dbReference>
<keyword evidence="11" id="KW-0418">Kinase</keyword>
<keyword evidence="3" id="KW-0723">Serine/threonine-protein kinase</keyword>
<keyword evidence="12 19" id="KW-0067">ATP-binding</keyword>
<dbReference type="FunFam" id="3.30.200.20:FF:000309">
    <property type="entry name" value="Leucine-rich repeat receptor protein kinase MSP1"/>
    <property type="match status" value="2"/>
</dbReference>
<keyword evidence="8" id="KW-0732">Signal</keyword>
<dbReference type="SUPFAM" id="SSF52047">
    <property type="entry name" value="RNI-like"/>
    <property type="match status" value="1"/>
</dbReference>
<dbReference type="PANTHER" id="PTHR48005">
    <property type="entry name" value="LEUCINE RICH REPEAT KINASE 2"/>
    <property type="match status" value="1"/>
</dbReference>
<evidence type="ECO:0000256" key="19">
    <source>
        <dbReference type="PROSITE-ProRule" id="PRU10141"/>
    </source>
</evidence>
<evidence type="ECO:0000256" key="18">
    <source>
        <dbReference type="ARBA" id="ARBA00048679"/>
    </source>
</evidence>
<gene>
    <name evidence="22" type="ORF">GIB67_023988</name>
</gene>
<dbReference type="SMART" id="SM00369">
    <property type="entry name" value="LRR_TYP"/>
    <property type="match status" value="12"/>
</dbReference>
<dbReference type="PANTHER" id="PTHR48005:SF95">
    <property type="entry name" value="PROTEIN KINASE DOMAIN-CONTAINING PROTEIN"/>
    <property type="match status" value="1"/>
</dbReference>
<dbReference type="Gene3D" id="3.30.200.20">
    <property type="entry name" value="Phosphorylase Kinase, domain 1"/>
    <property type="match status" value="2"/>
</dbReference>
<dbReference type="InterPro" id="IPR032675">
    <property type="entry name" value="LRR_dom_sf"/>
</dbReference>